<dbReference type="EMBL" id="RQXV01000014">
    <property type="protein sequence ID" value="RRC97058.1"/>
    <property type="molecule type" value="Genomic_DNA"/>
</dbReference>
<dbReference type="PANTHER" id="PTHR30560:SF3">
    <property type="entry name" value="TRIGGER FACTOR-LIKE PROTEIN TIG, CHLOROPLASTIC"/>
    <property type="match status" value="1"/>
</dbReference>
<keyword evidence="5 11" id="KW-0132">Cell division</keyword>
<dbReference type="PROSITE" id="PS50059">
    <property type="entry name" value="FKBP_PPIASE"/>
    <property type="match status" value="1"/>
</dbReference>
<evidence type="ECO:0000256" key="7">
    <source>
        <dbReference type="ARBA" id="ARBA00023186"/>
    </source>
</evidence>
<comment type="caution">
    <text evidence="15">The sequence shown here is derived from an EMBL/GenBank/DDBJ whole genome shotgun (WGS) entry which is preliminary data.</text>
</comment>
<evidence type="ECO:0000256" key="2">
    <source>
        <dbReference type="ARBA" id="ARBA00005464"/>
    </source>
</evidence>
<accession>A0A3P1SIT1</accession>
<dbReference type="SUPFAM" id="SSF102735">
    <property type="entry name" value="Trigger factor ribosome-binding domain"/>
    <property type="match status" value="1"/>
</dbReference>
<dbReference type="EC" id="5.2.1.8" evidence="3 11"/>
<evidence type="ECO:0000259" key="14">
    <source>
        <dbReference type="PROSITE" id="PS50059"/>
    </source>
</evidence>
<dbReference type="Gene3D" id="1.10.3120.10">
    <property type="entry name" value="Trigger factor, C-terminal domain"/>
    <property type="match status" value="1"/>
</dbReference>
<dbReference type="GO" id="GO:0043022">
    <property type="term" value="F:ribosome binding"/>
    <property type="evidence" value="ECO:0007669"/>
    <property type="project" value="TreeGrafter"/>
</dbReference>
<keyword evidence="8 11" id="KW-0413">Isomerase</keyword>
<reference evidence="15 16" key="1">
    <citation type="submission" date="2018-11" db="EMBL/GenBank/DDBJ databases">
        <title>The draft genome sequence of Amphritea balenae JAMM 1525T.</title>
        <authorList>
            <person name="Fang Z."/>
            <person name="Zhang Y."/>
            <person name="Han X."/>
        </authorList>
    </citation>
    <scope>NUCLEOTIDE SEQUENCE [LARGE SCALE GENOMIC DNA]</scope>
    <source>
        <strain evidence="15 16">JAMM 1525</strain>
    </source>
</reference>
<evidence type="ECO:0000256" key="12">
    <source>
        <dbReference type="PROSITE-ProRule" id="PRU00277"/>
    </source>
</evidence>
<organism evidence="15 16">
    <name type="scientific">Amphritea balenae</name>
    <dbReference type="NCBI Taxonomy" id="452629"/>
    <lineage>
        <taxon>Bacteria</taxon>
        <taxon>Pseudomonadati</taxon>
        <taxon>Pseudomonadota</taxon>
        <taxon>Gammaproteobacteria</taxon>
        <taxon>Oceanospirillales</taxon>
        <taxon>Oceanospirillaceae</taxon>
        <taxon>Amphritea</taxon>
    </lineage>
</organism>
<dbReference type="PANTHER" id="PTHR30560">
    <property type="entry name" value="TRIGGER FACTOR CHAPERONE AND PEPTIDYL-PROLYL CIS/TRANS ISOMERASE"/>
    <property type="match status" value="1"/>
</dbReference>
<keyword evidence="16" id="KW-1185">Reference proteome</keyword>
<dbReference type="InterPro" id="IPR008880">
    <property type="entry name" value="Trigger_fac_C"/>
</dbReference>
<dbReference type="PIRSF" id="PIRSF003095">
    <property type="entry name" value="Trigger_factor"/>
    <property type="match status" value="1"/>
</dbReference>
<dbReference type="GO" id="GO:0015031">
    <property type="term" value="P:protein transport"/>
    <property type="evidence" value="ECO:0007669"/>
    <property type="project" value="UniProtKB-UniRule"/>
</dbReference>
<comment type="function">
    <text evidence="11">Involved in protein export. Acts as a chaperone by maintaining the newly synthesized protein in an open conformation. Functions as a peptidyl-prolyl cis-trans isomerase.</text>
</comment>
<evidence type="ECO:0000256" key="13">
    <source>
        <dbReference type="RuleBase" id="RU003914"/>
    </source>
</evidence>
<dbReference type="GO" id="GO:0043335">
    <property type="term" value="P:protein unfolding"/>
    <property type="evidence" value="ECO:0007669"/>
    <property type="project" value="TreeGrafter"/>
</dbReference>
<evidence type="ECO:0000256" key="1">
    <source>
        <dbReference type="ARBA" id="ARBA00000971"/>
    </source>
</evidence>
<comment type="catalytic activity">
    <reaction evidence="1 11 12">
        <text>[protein]-peptidylproline (omega=180) = [protein]-peptidylproline (omega=0)</text>
        <dbReference type="Rhea" id="RHEA:16237"/>
        <dbReference type="Rhea" id="RHEA-COMP:10747"/>
        <dbReference type="Rhea" id="RHEA-COMP:10748"/>
        <dbReference type="ChEBI" id="CHEBI:83833"/>
        <dbReference type="ChEBI" id="CHEBI:83834"/>
        <dbReference type="EC" id="5.2.1.8"/>
    </reaction>
</comment>
<dbReference type="HAMAP" id="MF_00303">
    <property type="entry name" value="Trigger_factor_Tig"/>
    <property type="match status" value="1"/>
</dbReference>
<protein>
    <recommendedName>
        <fullName evidence="4 11">Trigger factor</fullName>
        <shortName evidence="11">TF</shortName>
        <ecNumber evidence="3 11">5.2.1.8</ecNumber>
    </recommendedName>
    <alternativeName>
        <fullName evidence="10 11">PPIase</fullName>
    </alternativeName>
</protein>
<evidence type="ECO:0000313" key="15">
    <source>
        <dbReference type="EMBL" id="RRC97058.1"/>
    </source>
</evidence>
<evidence type="ECO:0000313" key="16">
    <source>
        <dbReference type="Proteomes" id="UP000267535"/>
    </source>
</evidence>
<keyword evidence="6 11" id="KW-0697">Rotamase</keyword>
<evidence type="ECO:0000256" key="10">
    <source>
        <dbReference type="ARBA" id="ARBA00029986"/>
    </source>
</evidence>
<dbReference type="InterPro" id="IPR037041">
    <property type="entry name" value="Trigger_fac_C_sf"/>
</dbReference>
<evidence type="ECO:0000256" key="9">
    <source>
        <dbReference type="ARBA" id="ARBA00023306"/>
    </source>
</evidence>
<dbReference type="Proteomes" id="UP000267535">
    <property type="component" value="Unassembled WGS sequence"/>
</dbReference>
<dbReference type="InterPro" id="IPR005215">
    <property type="entry name" value="Trig_fac"/>
</dbReference>
<dbReference type="FunFam" id="3.10.50.40:FF:000001">
    <property type="entry name" value="Trigger factor"/>
    <property type="match status" value="1"/>
</dbReference>
<evidence type="ECO:0000256" key="11">
    <source>
        <dbReference type="HAMAP-Rule" id="MF_00303"/>
    </source>
</evidence>
<dbReference type="SUPFAM" id="SSF54534">
    <property type="entry name" value="FKBP-like"/>
    <property type="match status" value="1"/>
</dbReference>
<keyword evidence="9 11" id="KW-0131">Cell cycle</keyword>
<comment type="similarity">
    <text evidence="2 11 13">Belongs to the FKBP-type PPIase family. Tig subfamily.</text>
</comment>
<dbReference type="InterPro" id="IPR046357">
    <property type="entry name" value="PPIase_dom_sf"/>
</dbReference>
<comment type="subcellular location">
    <subcellularLocation>
        <location evidence="11">Cytoplasm</location>
    </subcellularLocation>
    <text evidence="11">About half TF is bound to the ribosome near the polypeptide exit tunnel while the other half is free in the cytoplasm.</text>
</comment>
<dbReference type="InterPro" id="IPR027304">
    <property type="entry name" value="Trigger_fact/SurA_dom_sf"/>
</dbReference>
<dbReference type="Pfam" id="PF05698">
    <property type="entry name" value="Trigger_C"/>
    <property type="match status" value="1"/>
</dbReference>
<evidence type="ECO:0000256" key="3">
    <source>
        <dbReference type="ARBA" id="ARBA00013194"/>
    </source>
</evidence>
<dbReference type="NCBIfam" id="TIGR00115">
    <property type="entry name" value="tig"/>
    <property type="match status" value="1"/>
</dbReference>
<dbReference type="GO" id="GO:0003755">
    <property type="term" value="F:peptidyl-prolyl cis-trans isomerase activity"/>
    <property type="evidence" value="ECO:0007669"/>
    <property type="project" value="UniProtKB-UniRule"/>
</dbReference>
<dbReference type="OrthoDB" id="9767721at2"/>
<dbReference type="GO" id="GO:0051301">
    <property type="term" value="P:cell division"/>
    <property type="evidence" value="ECO:0007669"/>
    <property type="project" value="UniProtKB-KW"/>
</dbReference>
<sequence length="444" mass="49193">MQVSVETTTGLERQMTVVVPAERVDSDVAKRVQQTARTARLDGFRPGKVPVKVVKKRYGQGIRQEVVGEVIQQSFYEAVQQENLTPAGGPNVEFNNDKEGEDFSYTATFEVYPEIALADFSSVEIEKSSAEVKDADLDQMIETLQKQQASFEDADKAAAEGDQLNIDFEGFIDGEAFDGGTATGMDLVLGSNTMIPGFETALDGAKAGDEKEINVTFPEEYHAENLKGKDAKFNVKVNKVSQQILPELNEEFFSKFGIEEDNVDSFKVEVRKNMERELTQALKAKLKEATFGQLVEVNAIEVPAALIDGEIDQLRKQAIQQFGGPDANIDPNMLPKEMFEAQAVKRVQVGLLVAEVVKANELKVDEDRVRTTVEDLASTYQEPKQVIDWYYSNQEMLSQIQNLVLEDQVLDLLLDSAKVSEVEVSYEDAIKPAAPAAEEAEEEA</sequence>
<feature type="domain" description="PPIase FKBP-type" evidence="14">
    <location>
        <begin position="161"/>
        <end position="243"/>
    </location>
</feature>
<proteinExistence type="inferred from homology"/>
<dbReference type="InterPro" id="IPR008881">
    <property type="entry name" value="Trigger_fac_ribosome-bd_bac"/>
</dbReference>
<dbReference type="InterPro" id="IPR001179">
    <property type="entry name" value="PPIase_FKBP_dom"/>
</dbReference>
<comment type="domain">
    <text evidence="11">Consists of 3 domains; the N-terminus binds the ribosome, the middle domain has PPIase activity, while the C-terminus has intrinsic chaperone activity on its own.</text>
</comment>
<name>A0A3P1SIT1_9GAMM</name>
<dbReference type="Pfam" id="PF00254">
    <property type="entry name" value="FKBP_C"/>
    <property type="match status" value="1"/>
</dbReference>
<dbReference type="Pfam" id="PF05697">
    <property type="entry name" value="Trigger_N"/>
    <property type="match status" value="1"/>
</dbReference>
<dbReference type="GO" id="GO:0044183">
    <property type="term" value="F:protein folding chaperone"/>
    <property type="evidence" value="ECO:0007669"/>
    <property type="project" value="TreeGrafter"/>
</dbReference>
<evidence type="ECO:0000256" key="4">
    <source>
        <dbReference type="ARBA" id="ARBA00016902"/>
    </source>
</evidence>
<dbReference type="Gene3D" id="3.10.50.40">
    <property type="match status" value="1"/>
</dbReference>
<dbReference type="InterPro" id="IPR036611">
    <property type="entry name" value="Trigger_fac_ribosome-bd_sf"/>
</dbReference>
<gene>
    <name evidence="11" type="primary">tig</name>
    <name evidence="15" type="ORF">EHS89_19050</name>
</gene>
<keyword evidence="11" id="KW-0963">Cytoplasm</keyword>
<dbReference type="GO" id="GO:0005737">
    <property type="term" value="C:cytoplasm"/>
    <property type="evidence" value="ECO:0007669"/>
    <property type="project" value="UniProtKB-SubCell"/>
</dbReference>
<keyword evidence="7 11" id="KW-0143">Chaperone</keyword>
<dbReference type="GO" id="GO:0051083">
    <property type="term" value="P:'de novo' cotranslational protein folding"/>
    <property type="evidence" value="ECO:0007669"/>
    <property type="project" value="TreeGrafter"/>
</dbReference>
<evidence type="ECO:0000256" key="8">
    <source>
        <dbReference type="ARBA" id="ARBA00023235"/>
    </source>
</evidence>
<evidence type="ECO:0000256" key="6">
    <source>
        <dbReference type="ARBA" id="ARBA00023110"/>
    </source>
</evidence>
<dbReference type="Gene3D" id="3.30.70.1050">
    <property type="entry name" value="Trigger factor ribosome-binding domain"/>
    <property type="match status" value="1"/>
</dbReference>
<dbReference type="AlphaFoldDB" id="A0A3P1SIT1"/>
<dbReference type="SUPFAM" id="SSF109998">
    <property type="entry name" value="Triger factor/SurA peptide-binding domain-like"/>
    <property type="match status" value="1"/>
</dbReference>
<evidence type="ECO:0000256" key="5">
    <source>
        <dbReference type="ARBA" id="ARBA00022618"/>
    </source>
</evidence>
<dbReference type="RefSeq" id="WP_124927768.1">
    <property type="nucleotide sequence ID" value="NZ_BMOH01000003.1"/>
</dbReference>